<sequence>MDLSLRLRLGGGADDSGGGELEGGCSVTQAGRAGREEEEEEEEEEKGDMRNGKGERTIRNMRVQMHERSLGTVKQSQLEDDPHLVPMRNSFRHNGLPRKQFCANIIIVIDLNLPDTKWKCSNAPLLLTTARGRGDVGRSWLRGARPLLRTTSEREEVKLSGWKCKVESGNEDCFRQALRGPERYNSPEGCREKQNRRTDENVENYKQEDVDAQEASGQTRSYKTSPSVRGQMDNTRVDVSSLLDSYFIRCTRTAGFISLWLQSTELLVPRVPSERRFQTDKEQRFNKPDANPAESAGNRRKRRCSSQSLNLSPGIERFREKIVRFRTLFDSFVLTLYNKFKKNDNENFINMKHQLSALCVPQLVCCSSDPRSRWMVLAAHQTIISLNLCSHPAPVGISDSIEWLSIDYIYQSCKLATFTFFY</sequence>
<evidence type="ECO:0000256" key="1">
    <source>
        <dbReference type="SAM" id="MobiDB-lite"/>
    </source>
</evidence>
<reference evidence="2 3" key="1">
    <citation type="submission" date="2019-06" db="EMBL/GenBank/DDBJ databases">
        <title>Draft genomes of female and male turbot (Scophthalmus maximus).</title>
        <authorList>
            <person name="Xu H."/>
            <person name="Xu X.-W."/>
            <person name="Shao C."/>
            <person name="Chen S."/>
        </authorList>
    </citation>
    <scope>NUCLEOTIDE SEQUENCE [LARGE SCALE GENOMIC DNA]</scope>
    <source>
        <strain evidence="2">Ysfricsl-2016a</strain>
        <tissue evidence="2">Blood</tissue>
    </source>
</reference>
<dbReference type="AlphaFoldDB" id="A0A6A4SFZ6"/>
<organism evidence="2 3">
    <name type="scientific">Scophthalmus maximus</name>
    <name type="common">Turbot</name>
    <name type="synonym">Psetta maxima</name>
    <dbReference type="NCBI Taxonomy" id="52904"/>
    <lineage>
        <taxon>Eukaryota</taxon>
        <taxon>Metazoa</taxon>
        <taxon>Chordata</taxon>
        <taxon>Craniata</taxon>
        <taxon>Vertebrata</taxon>
        <taxon>Euteleostomi</taxon>
        <taxon>Actinopterygii</taxon>
        <taxon>Neopterygii</taxon>
        <taxon>Teleostei</taxon>
        <taxon>Neoteleostei</taxon>
        <taxon>Acanthomorphata</taxon>
        <taxon>Carangaria</taxon>
        <taxon>Pleuronectiformes</taxon>
        <taxon>Pleuronectoidei</taxon>
        <taxon>Scophthalmidae</taxon>
        <taxon>Scophthalmus</taxon>
    </lineage>
</organism>
<feature type="compositionally biased region" description="Basic and acidic residues" evidence="1">
    <location>
        <begin position="47"/>
        <end position="56"/>
    </location>
</feature>
<evidence type="ECO:0000313" key="3">
    <source>
        <dbReference type="Proteomes" id="UP000438429"/>
    </source>
</evidence>
<feature type="compositionally biased region" description="Acidic residues" evidence="1">
    <location>
        <begin position="36"/>
        <end position="46"/>
    </location>
</feature>
<dbReference type="Proteomes" id="UP000438429">
    <property type="component" value="Unassembled WGS sequence"/>
</dbReference>
<dbReference type="EMBL" id="VEVO01000015">
    <property type="protein sequence ID" value="KAF0030800.1"/>
    <property type="molecule type" value="Genomic_DNA"/>
</dbReference>
<proteinExistence type="predicted"/>
<feature type="region of interest" description="Disordered" evidence="1">
    <location>
        <begin position="1"/>
        <end position="56"/>
    </location>
</feature>
<feature type="compositionally biased region" description="Gly residues" evidence="1">
    <location>
        <begin position="9"/>
        <end position="22"/>
    </location>
</feature>
<feature type="compositionally biased region" description="Basic and acidic residues" evidence="1">
    <location>
        <begin position="189"/>
        <end position="209"/>
    </location>
</feature>
<comment type="caution">
    <text evidence="2">The sequence shown here is derived from an EMBL/GenBank/DDBJ whole genome shotgun (WGS) entry which is preliminary data.</text>
</comment>
<name>A0A6A4SFZ6_SCOMX</name>
<feature type="region of interest" description="Disordered" evidence="1">
    <location>
        <begin position="184"/>
        <end position="230"/>
    </location>
</feature>
<feature type="compositionally biased region" description="Polar residues" evidence="1">
    <location>
        <begin position="215"/>
        <end position="230"/>
    </location>
</feature>
<evidence type="ECO:0000313" key="2">
    <source>
        <dbReference type="EMBL" id="KAF0030800.1"/>
    </source>
</evidence>
<gene>
    <name evidence="2" type="ORF">F2P81_017531</name>
</gene>
<protein>
    <submittedName>
        <fullName evidence="2">Uncharacterized protein</fullName>
    </submittedName>
</protein>
<feature type="region of interest" description="Disordered" evidence="1">
    <location>
        <begin position="277"/>
        <end position="307"/>
    </location>
</feature>
<accession>A0A6A4SFZ6</accession>
<feature type="compositionally biased region" description="Basic and acidic residues" evidence="1">
    <location>
        <begin position="277"/>
        <end position="287"/>
    </location>
</feature>